<evidence type="ECO:0000256" key="1">
    <source>
        <dbReference type="SAM" id="SignalP"/>
    </source>
</evidence>
<keyword evidence="2" id="KW-0378">Hydrolase</keyword>
<keyword evidence="2" id="KW-0121">Carboxypeptidase</keyword>
<name>A0AAJ6BHP3_9BACT</name>
<organism evidence="2 3">
    <name type="scientific">Candidatus Pseudobacter hemicellulosilyticus</name>
    <dbReference type="NCBI Taxonomy" id="3121375"/>
    <lineage>
        <taxon>Bacteria</taxon>
        <taxon>Pseudomonadati</taxon>
        <taxon>Bacteroidota</taxon>
        <taxon>Chitinophagia</taxon>
        <taxon>Chitinophagales</taxon>
        <taxon>Chitinophagaceae</taxon>
        <taxon>Pseudobacter</taxon>
    </lineage>
</organism>
<dbReference type="InterPro" id="IPR058093">
    <property type="entry name" value="LA_2272-like"/>
</dbReference>
<accession>A0AAJ6BHP3</accession>
<dbReference type="SUPFAM" id="SSF49464">
    <property type="entry name" value="Carboxypeptidase regulatory domain-like"/>
    <property type="match status" value="1"/>
</dbReference>
<dbReference type="EMBL" id="CP119311">
    <property type="protein sequence ID" value="WEK37940.1"/>
    <property type="molecule type" value="Genomic_DNA"/>
</dbReference>
<dbReference type="InterPro" id="IPR008969">
    <property type="entry name" value="CarboxyPept-like_regulatory"/>
</dbReference>
<gene>
    <name evidence="2" type="ORF">P0Y53_10555</name>
</gene>
<keyword evidence="2" id="KW-0645">Protease</keyword>
<evidence type="ECO:0000313" key="3">
    <source>
        <dbReference type="Proteomes" id="UP001220610"/>
    </source>
</evidence>
<dbReference type="Gene3D" id="2.60.40.1120">
    <property type="entry name" value="Carboxypeptidase-like, regulatory domain"/>
    <property type="match status" value="1"/>
</dbReference>
<dbReference type="Proteomes" id="UP001220610">
    <property type="component" value="Chromosome"/>
</dbReference>
<protein>
    <submittedName>
        <fullName evidence="2">STN and carboxypeptidase regulatory-like domain-containing protein</fullName>
    </submittedName>
</protein>
<dbReference type="NCBIfam" id="NF047436">
    <property type="entry name" value="LA_2272_repeat"/>
    <property type="match status" value="1"/>
</dbReference>
<sequence length="648" mass="71543">MDRVFKKIVPIAMLCLAMLSTEAQNILNRSVSLEVNRQELAHVLEILSNKGNFFFSYNSNIIRKDSLVTLSVYSKTVKQVLDLLFREGYEFKESGNYLILRRTPIRTPLVTHQDASEESVYYVSGYVLDDQTGQSIGNASVYEKHQLASTISNSDGYFRLKLKSRYEKAAISVSKQYYVDTTVIIQPRYNQQLAITINPLAISDNTTIIAPYSFAAPDSIVIDVRGPDSTHWLYTYRKTDSNNVEKTAMGQWLLSTWQKVQTINLDKFFTARPYQMSLVPGMSTNGRLNSQVTNNVSLNILGGYSGGVNGVEIGGLFNIDKRDVKIAQAGGLFNMVGGNLTGVQLAAVHNTVLDSVVGVQIGGITNHIHHNLLGVQVGGIYNHVSGSTNGAQISGIGNYNNHDFIGWQLSGKFNVNRRDLRGSQMGGVLNINGRNLKGAQLAGILNVNWKTLHGAQVAGVLNYAKRLKGVQIGLVNIADTSDGYSIGLVNIIFKGYHKLSIYANEVIPFNAAFKTGNTKLYSILLAGVSAGYGNESDSIAKAFTFGYGMGRELSLKNNWGLNAELTSQHIYLGSWDYLNLLSRASFHVHYKVGKYFSVFAGPSFSVYCTNQTENIKGYREHIPSWKDTFTFGDRVTGWFGFNAGINLF</sequence>
<keyword evidence="1" id="KW-0732">Signal</keyword>
<proteinExistence type="predicted"/>
<reference evidence="2" key="1">
    <citation type="submission" date="2023-03" db="EMBL/GenBank/DDBJ databases">
        <title>Andean soil-derived lignocellulolytic bacterial consortium as a source of novel taxa and putative plastic-active enzymes.</title>
        <authorList>
            <person name="Diaz-Garcia L."/>
            <person name="Chuvochina M."/>
            <person name="Feuerriegel G."/>
            <person name="Bunk B."/>
            <person name="Sproer C."/>
            <person name="Streit W.R."/>
            <person name="Rodriguez L.M."/>
            <person name="Overmann J."/>
            <person name="Jimenez D.J."/>
        </authorList>
    </citation>
    <scope>NUCLEOTIDE SEQUENCE</scope>
    <source>
        <strain evidence="2">MAG 7</strain>
    </source>
</reference>
<feature type="signal peptide" evidence="1">
    <location>
        <begin position="1"/>
        <end position="23"/>
    </location>
</feature>
<evidence type="ECO:0000313" key="2">
    <source>
        <dbReference type="EMBL" id="WEK37940.1"/>
    </source>
</evidence>
<feature type="chain" id="PRO_5042474681" evidence="1">
    <location>
        <begin position="24"/>
        <end position="648"/>
    </location>
</feature>
<dbReference type="AlphaFoldDB" id="A0AAJ6BHP3"/>
<dbReference type="GO" id="GO:0004180">
    <property type="term" value="F:carboxypeptidase activity"/>
    <property type="evidence" value="ECO:0007669"/>
    <property type="project" value="UniProtKB-KW"/>
</dbReference>